<protein>
    <submittedName>
        <fullName evidence="1">Uncharacterized protein</fullName>
    </submittedName>
</protein>
<accession>A0A9D4BWZ9</accession>
<reference evidence="1" key="2">
    <citation type="submission" date="2020-11" db="EMBL/GenBank/DDBJ databases">
        <authorList>
            <person name="McCartney M.A."/>
            <person name="Auch B."/>
            <person name="Kono T."/>
            <person name="Mallez S."/>
            <person name="Becker A."/>
            <person name="Gohl D.M."/>
            <person name="Silverstein K.A.T."/>
            <person name="Koren S."/>
            <person name="Bechman K.B."/>
            <person name="Herman A."/>
            <person name="Abrahante J.E."/>
            <person name="Garbe J."/>
        </authorList>
    </citation>
    <scope>NUCLEOTIDE SEQUENCE</scope>
    <source>
        <strain evidence="1">Duluth1</strain>
        <tissue evidence="1">Whole animal</tissue>
    </source>
</reference>
<proteinExistence type="predicted"/>
<keyword evidence="2" id="KW-1185">Reference proteome</keyword>
<comment type="caution">
    <text evidence="1">The sequence shown here is derived from an EMBL/GenBank/DDBJ whole genome shotgun (WGS) entry which is preliminary data.</text>
</comment>
<gene>
    <name evidence="1" type="ORF">DPMN_069313</name>
</gene>
<dbReference type="Proteomes" id="UP000828390">
    <property type="component" value="Unassembled WGS sequence"/>
</dbReference>
<reference evidence="1" key="1">
    <citation type="journal article" date="2019" name="bioRxiv">
        <title>The Genome of the Zebra Mussel, Dreissena polymorpha: A Resource for Invasive Species Research.</title>
        <authorList>
            <person name="McCartney M.A."/>
            <person name="Auch B."/>
            <person name="Kono T."/>
            <person name="Mallez S."/>
            <person name="Zhang Y."/>
            <person name="Obille A."/>
            <person name="Becker A."/>
            <person name="Abrahante J.E."/>
            <person name="Garbe J."/>
            <person name="Badalamenti J.P."/>
            <person name="Herman A."/>
            <person name="Mangelson H."/>
            <person name="Liachko I."/>
            <person name="Sullivan S."/>
            <person name="Sone E.D."/>
            <person name="Koren S."/>
            <person name="Silverstein K.A.T."/>
            <person name="Beckman K.B."/>
            <person name="Gohl D.M."/>
        </authorList>
    </citation>
    <scope>NUCLEOTIDE SEQUENCE</scope>
    <source>
        <strain evidence="1">Duluth1</strain>
        <tissue evidence="1">Whole animal</tissue>
    </source>
</reference>
<organism evidence="1 2">
    <name type="scientific">Dreissena polymorpha</name>
    <name type="common">Zebra mussel</name>
    <name type="synonym">Mytilus polymorpha</name>
    <dbReference type="NCBI Taxonomy" id="45954"/>
    <lineage>
        <taxon>Eukaryota</taxon>
        <taxon>Metazoa</taxon>
        <taxon>Spiralia</taxon>
        <taxon>Lophotrochozoa</taxon>
        <taxon>Mollusca</taxon>
        <taxon>Bivalvia</taxon>
        <taxon>Autobranchia</taxon>
        <taxon>Heteroconchia</taxon>
        <taxon>Euheterodonta</taxon>
        <taxon>Imparidentia</taxon>
        <taxon>Neoheterodontei</taxon>
        <taxon>Myida</taxon>
        <taxon>Dreissenoidea</taxon>
        <taxon>Dreissenidae</taxon>
        <taxon>Dreissena</taxon>
    </lineage>
</organism>
<dbReference type="AlphaFoldDB" id="A0A9D4BWZ9"/>
<dbReference type="EMBL" id="JAIWYP010000014">
    <property type="protein sequence ID" value="KAH3709848.1"/>
    <property type="molecule type" value="Genomic_DNA"/>
</dbReference>
<evidence type="ECO:0000313" key="1">
    <source>
        <dbReference type="EMBL" id="KAH3709848.1"/>
    </source>
</evidence>
<sequence length="178" mass="19896">MMLHAIVGMGNGQLMTRTTTCACNDCFLDGFNRNTTCAWNHEHIEEKAVEVVDTSSTTEHTGQEISDEIADECEQQASAHSVCSSNIDDCIKKIVTSLQDYCTQWCRKEIAEITALDDCRTKIFSMAMNKIYFYDTNPLALPHSSKFNKQNLCKLLEALKSKFVIVSADKAANNVIII</sequence>
<evidence type="ECO:0000313" key="2">
    <source>
        <dbReference type="Proteomes" id="UP000828390"/>
    </source>
</evidence>
<name>A0A9D4BWZ9_DREPO</name>